<dbReference type="Proteomes" id="UP001501475">
    <property type="component" value="Unassembled WGS sequence"/>
</dbReference>
<gene>
    <name evidence="1" type="ORF">GCM10009810_00690</name>
</gene>
<accession>A0ABN2JYL3</accession>
<sequence>MRTTLDLDEVVLSAGRAKARADGTSLGRAISDLALAGLTRPTLQQAAADGDELLVLRGVPGHLVTDDLVAAHRDDD</sequence>
<evidence type="ECO:0000313" key="1">
    <source>
        <dbReference type="EMBL" id="GAA1743821.1"/>
    </source>
</evidence>
<dbReference type="EMBL" id="BAAAPN010000002">
    <property type="protein sequence ID" value="GAA1743821.1"/>
    <property type="molecule type" value="Genomic_DNA"/>
</dbReference>
<comment type="caution">
    <text evidence="1">The sequence shown here is derived from an EMBL/GenBank/DDBJ whole genome shotgun (WGS) entry which is preliminary data.</text>
</comment>
<evidence type="ECO:0000313" key="2">
    <source>
        <dbReference type="Proteomes" id="UP001501475"/>
    </source>
</evidence>
<reference evidence="1 2" key="1">
    <citation type="journal article" date="2019" name="Int. J. Syst. Evol. Microbiol.">
        <title>The Global Catalogue of Microorganisms (GCM) 10K type strain sequencing project: providing services to taxonomists for standard genome sequencing and annotation.</title>
        <authorList>
            <consortium name="The Broad Institute Genomics Platform"/>
            <consortium name="The Broad Institute Genome Sequencing Center for Infectious Disease"/>
            <person name="Wu L."/>
            <person name="Ma J."/>
        </authorList>
    </citation>
    <scope>NUCLEOTIDE SEQUENCE [LARGE SCALE GENOMIC DNA]</scope>
    <source>
        <strain evidence="1 2">JCM 15591</strain>
    </source>
</reference>
<protein>
    <recommendedName>
        <fullName evidence="3">DUF2191 domain-containing protein</fullName>
    </recommendedName>
</protein>
<dbReference type="RefSeq" id="WP_344060464.1">
    <property type="nucleotide sequence ID" value="NZ_BAAAPN010000002.1"/>
</dbReference>
<evidence type="ECO:0008006" key="3">
    <source>
        <dbReference type="Google" id="ProtNLM"/>
    </source>
</evidence>
<organism evidence="1 2">
    <name type="scientific">Nostocoides vanveenii</name>
    <dbReference type="NCBI Taxonomy" id="330835"/>
    <lineage>
        <taxon>Bacteria</taxon>
        <taxon>Bacillati</taxon>
        <taxon>Actinomycetota</taxon>
        <taxon>Actinomycetes</taxon>
        <taxon>Micrococcales</taxon>
        <taxon>Intrasporangiaceae</taxon>
        <taxon>Nostocoides</taxon>
    </lineage>
</organism>
<keyword evidence="2" id="KW-1185">Reference proteome</keyword>
<name>A0ABN2JYL3_9MICO</name>
<proteinExistence type="predicted"/>